<dbReference type="InterPro" id="IPR012677">
    <property type="entry name" value="Nucleotide-bd_a/b_plait_sf"/>
</dbReference>
<dbReference type="InterPro" id="IPR012678">
    <property type="entry name" value="Ribosomal_uL23/eL15/eS24_sf"/>
</dbReference>
<accession>A0A8J6DQ63</accession>
<keyword evidence="4" id="KW-1185">Reference proteome</keyword>
<reference evidence="3" key="1">
    <citation type="journal article" date="2021" name="Evol. Appl.">
        <title>The genome of the Pyrenean desman and the effects of bottlenecks and inbreeding on the genomic landscape of an endangered species.</title>
        <authorList>
            <person name="Escoda L."/>
            <person name="Castresana J."/>
        </authorList>
    </citation>
    <scope>NUCLEOTIDE SEQUENCE</scope>
    <source>
        <strain evidence="3">IBE-C5619</strain>
    </source>
</reference>
<proteinExistence type="predicted"/>
<dbReference type="GO" id="GO:0006412">
    <property type="term" value="P:translation"/>
    <property type="evidence" value="ECO:0007669"/>
    <property type="project" value="InterPro"/>
</dbReference>
<gene>
    <name evidence="3" type="ORF">J0S82_003249</name>
</gene>
<organism evidence="3 4">
    <name type="scientific">Galemys pyrenaicus</name>
    <name type="common">Iberian desman</name>
    <name type="synonym">Pyrenean desman</name>
    <dbReference type="NCBI Taxonomy" id="202257"/>
    <lineage>
        <taxon>Eukaryota</taxon>
        <taxon>Metazoa</taxon>
        <taxon>Chordata</taxon>
        <taxon>Craniata</taxon>
        <taxon>Vertebrata</taxon>
        <taxon>Euteleostomi</taxon>
        <taxon>Mammalia</taxon>
        <taxon>Eutheria</taxon>
        <taxon>Laurasiatheria</taxon>
        <taxon>Eulipotyphla</taxon>
        <taxon>Talpidae</taxon>
        <taxon>Galemys</taxon>
    </lineage>
</organism>
<name>A0A8J6DQ63_GALPY</name>
<dbReference type="Proteomes" id="UP000700334">
    <property type="component" value="Unassembled WGS sequence"/>
</dbReference>
<evidence type="ECO:0000256" key="2">
    <source>
        <dbReference type="ARBA" id="ARBA00023274"/>
    </source>
</evidence>
<evidence type="ECO:0000313" key="3">
    <source>
        <dbReference type="EMBL" id="KAG8514373.1"/>
    </source>
</evidence>
<dbReference type="GO" id="GO:0003735">
    <property type="term" value="F:structural constituent of ribosome"/>
    <property type="evidence" value="ECO:0007669"/>
    <property type="project" value="InterPro"/>
</dbReference>
<keyword evidence="2" id="KW-0687">Ribonucleoprotein</keyword>
<dbReference type="Gene3D" id="3.30.70.330">
    <property type="match status" value="1"/>
</dbReference>
<dbReference type="EMBL" id="JAGFMF010011747">
    <property type="protein sequence ID" value="KAG8514373.1"/>
    <property type="molecule type" value="Genomic_DNA"/>
</dbReference>
<protein>
    <submittedName>
        <fullName evidence="3">Uncharacterized protein</fullName>
    </submittedName>
</protein>
<evidence type="ECO:0000256" key="1">
    <source>
        <dbReference type="ARBA" id="ARBA00022980"/>
    </source>
</evidence>
<evidence type="ECO:0000313" key="4">
    <source>
        <dbReference type="Proteomes" id="UP000700334"/>
    </source>
</evidence>
<sequence length="162" mass="17380">MPKWACAMPPTTESATKKTGQHTLESVVDVSVNKRQITQVVKRLCDVTVAKANTRSDLMERRELLFAWLLTTRGIPCPPTYQFAQCWAFAPMGAPNAHKEVRLPLPPLATPTGAALSCVLAPCIPAECLEGKGSLVLLHPALVRKLLPGSPSLVSCVPAGDD</sequence>
<dbReference type="GO" id="GO:0044391">
    <property type="term" value="C:ribosomal subunit"/>
    <property type="evidence" value="ECO:0007669"/>
    <property type="project" value="UniProtKB-ARBA"/>
</dbReference>
<keyword evidence="1" id="KW-0689">Ribosomal protein</keyword>
<dbReference type="SUPFAM" id="SSF54189">
    <property type="entry name" value="Ribosomal proteins S24e, L23 and L15e"/>
    <property type="match status" value="1"/>
</dbReference>
<comment type="caution">
    <text evidence="3">The sequence shown here is derived from an EMBL/GenBank/DDBJ whole genome shotgun (WGS) entry which is preliminary data.</text>
</comment>
<dbReference type="AlphaFoldDB" id="A0A8J6DQ63"/>